<dbReference type="OrthoDB" id="3821113at2759"/>
<proteinExistence type="predicted"/>
<accession>A0A8T9CK99</accession>
<keyword evidence="2" id="KW-1185">Reference proteome</keyword>
<evidence type="ECO:0000313" key="1">
    <source>
        <dbReference type="EMBL" id="TVY84530.1"/>
    </source>
</evidence>
<organism evidence="1 2">
    <name type="scientific">Lachnellula suecica</name>
    <dbReference type="NCBI Taxonomy" id="602035"/>
    <lineage>
        <taxon>Eukaryota</taxon>
        <taxon>Fungi</taxon>
        <taxon>Dikarya</taxon>
        <taxon>Ascomycota</taxon>
        <taxon>Pezizomycotina</taxon>
        <taxon>Leotiomycetes</taxon>
        <taxon>Helotiales</taxon>
        <taxon>Lachnaceae</taxon>
        <taxon>Lachnellula</taxon>
    </lineage>
</organism>
<dbReference type="EMBL" id="QGMK01000075">
    <property type="protein sequence ID" value="TVY84530.1"/>
    <property type="molecule type" value="Genomic_DNA"/>
</dbReference>
<protein>
    <submittedName>
        <fullName evidence="1">Uncharacterized protein</fullName>
    </submittedName>
</protein>
<dbReference type="GO" id="GO:0005739">
    <property type="term" value="C:mitochondrion"/>
    <property type="evidence" value="ECO:0007669"/>
    <property type="project" value="InterPro"/>
</dbReference>
<gene>
    <name evidence="1" type="ORF">LSUE1_G000614</name>
</gene>
<sequence>MPARTSPIEKFAKAVAKCSAESSAYGKCIVVDYNSVHKDKCLTEFLRLKNCYVVRFSVYLLIFFTHKVTGCC</sequence>
<dbReference type="AlphaFoldDB" id="A0A8T9CK99"/>
<evidence type="ECO:0000313" key="2">
    <source>
        <dbReference type="Proteomes" id="UP000469558"/>
    </source>
</evidence>
<dbReference type="InterPro" id="IPR034595">
    <property type="entry name" value="NDUFAF8"/>
</dbReference>
<dbReference type="GO" id="GO:0032981">
    <property type="term" value="P:mitochondrial respiratory chain complex I assembly"/>
    <property type="evidence" value="ECO:0007669"/>
    <property type="project" value="InterPro"/>
</dbReference>
<name>A0A8T9CK99_9HELO</name>
<dbReference type="PANTHER" id="PTHR34561:SF1">
    <property type="entry name" value="NADH DEHYDROGENASE [UBIQUINONE] 1 ALPHA SUBCOMPLEX ASSEMBLY FACTOR 8"/>
    <property type="match status" value="1"/>
</dbReference>
<dbReference type="PANTHER" id="PTHR34561">
    <property type="entry name" value="NADH DEHYDROGENASE [UBIQUINONE] 1 ALPHA SUBCOMPLEX ASSEMBLY FACTOR 8"/>
    <property type="match status" value="1"/>
</dbReference>
<dbReference type="Proteomes" id="UP000469558">
    <property type="component" value="Unassembled WGS sequence"/>
</dbReference>
<comment type="caution">
    <text evidence="1">The sequence shown here is derived from an EMBL/GenBank/DDBJ whole genome shotgun (WGS) entry which is preliminary data.</text>
</comment>
<reference evidence="1 2" key="1">
    <citation type="submission" date="2018-05" db="EMBL/GenBank/DDBJ databases">
        <title>Genome sequencing and assembly of the regulated plant pathogen Lachnellula willkommii and related sister species for the development of diagnostic species identification markers.</title>
        <authorList>
            <person name="Giroux E."/>
            <person name="Bilodeau G."/>
        </authorList>
    </citation>
    <scope>NUCLEOTIDE SEQUENCE [LARGE SCALE GENOMIC DNA]</scope>
    <source>
        <strain evidence="1 2">CBS 268.59</strain>
    </source>
</reference>